<keyword evidence="2" id="KW-1185">Reference proteome</keyword>
<accession>S8A0M8</accession>
<sequence>MLLGKRLSSSLFNARDMKGQENRVFFFTIPPKKHKKPDTPCTCKEGQRQHESRHCSFASIKALNVSLFSNHHTVEQIFDFINDCLQIPRPS</sequence>
<evidence type="ECO:0000313" key="1">
    <source>
        <dbReference type="EMBL" id="EPS34686.1"/>
    </source>
</evidence>
<reference evidence="1 2" key="1">
    <citation type="journal article" date="2013" name="PLoS ONE">
        <title>Genomic and secretomic analyses reveal unique features of the lignocellulolytic enzyme system of Penicillium decumbens.</title>
        <authorList>
            <person name="Liu G."/>
            <person name="Zhang L."/>
            <person name="Wei X."/>
            <person name="Zou G."/>
            <person name="Qin Y."/>
            <person name="Ma L."/>
            <person name="Li J."/>
            <person name="Zheng H."/>
            <person name="Wang S."/>
            <person name="Wang C."/>
            <person name="Xun L."/>
            <person name="Zhao G.-P."/>
            <person name="Zhou Z."/>
            <person name="Qu Y."/>
        </authorList>
    </citation>
    <scope>NUCLEOTIDE SEQUENCE [LARGE SCALE GENOMIC DNA]</scope>
    <source>
        <strain evidence="2">114-2 / CGMCC 5302</strain>
    </source>
</reference>
<protein>
    <submittedName>
        <fullName evidence="1">Uncharacterized protein</fullName>
    </submittedName>
</protein>
<dbReference type="AlphaFoldDB" id="S8A0M8"/>
<dbReference type="HOGENOM" id="CLU_2427749_0_0_1"/>
<dbReference type="Proteomes" id="UP000019376">
    <property type="component" value="Unassembled WGS sequence"/>
</dbReference>
<gene>
    <name evidence="1" type="ORF">PDE_09650</name>
</gene>
<evidence type="ECO:0000313" key="2">
    <source>
        <dbReference type="Proteomes" id="UP000019376"/>
    </source>
</evidence>
<organism evidence="1 2">
    <name type="scientific">Penicillium oxalicum (strain 114-2 / CGMCC 5302)</name>
    <name type="common">Penicillium decumbens</name>
    <dbReference type="NCBI Taxonomy" id="933388"/>
    <lineage>
        <taxon>Eukaryota</taxon>
        <taxon>Fungi</taxon>
        <taxon>Dikarya</taxon>
        <taxon>Ascomycota</taxon>
        <taxon>Pezizomycotina</taxon>
        <taxon>Eurotiomycetes</taxon>
        <taxon>Eurotiomycetidae</taxon>
        <taxon>Eurotiales</taxon>
        <taxon>Aspergillaceae</taxon>
        <taxon>Penicillium</taxon>
    </lineage>
</organism>
<dbReference type="EMBL" id="KB644415">
    <property type="protein sequence ID" value="EPS34686.1"/>
    <property type="molecule type" value="Genomic_DNA"/>
</dbReference>
<proteinExistence type="predicted"/>
<name>S8A0M8_PENO1</name>